<evidence type="ECO:0000256" key="1">
    <source>
        <dbReference type="SAM" id="MobiDB-lite"/>
    </source>
</evidence>
<organism evidence="2 3">
    <name type="scientific">Saccharopolyspora taberi</name>
    <dbReference type="NCBI Taxonomy" id="60895"/>
    <lineage>
        <taxon>Bacteria</taxon>
        <taxon>Bacillati</taxon>
        <taxon>Actinomycetota</taxon>
        <taxon>Actinomycetes</taxon>
        <taxon>Pseudonocardiales</taxon>
        <taxon>Pseudonocardiaceae</taxon>
        <taxon>Saccharopolyspora</taxon>
    </lineage>
</organism>
<evidence type="ECO:0000313" key="2">
    <source>
        <dbReference type="EMBL" id="GAA2775142.1"/>
    </source>
</evidence>
<protein>
    <submittedName>
        <fullName evidence="2">Uncharacterized protein</fullName>
    </submittedName>
</protein>
<reference evidence="2 3" key="1">
    <citation type="journal article" date="2019" name="Int. J. Syst. Evol. Microbiol.">
        <title>The Global Catalogue of Microorganisms (GCM) 10K type strain sequencing project: providing services to taxonomists for standard genome sequencing and annotation.</title>
        <authorList>
            <consortium name="The Broad Institute Genomics Platform"/>
            <consortium name="The Broad Institute Genome Sequencing Center for Infectious Disease"/>
            <person name="Wu L."/>
            <person name="Ma J."/>
        </authorList>
    </citation>
    <scope>NUCLEOTIDE SEQUENCE [LARGE SCALE GENOMIC DNA]</scope>
    <source>
        <strain evidence="2 3">JCM 9383</strain>
    </source>
</reference>
<feature type="region of interest" description="Disordered" evidence="1">
    <location>
        <begin position="34"/>
        <end position="71"/>
    </location>
</feature>
<accession>A0ABN3V2E4</accession>
<dbReference type="EMBL" id="BAAAUX010000002">
    <property type="protein sequence ID" value="GAA2775142.1"/>
    <property type="molecule type" value="Genomic_DNA"/>
</dbReference>
<evidence type="ECO:0000313" key="3">
    <source>
        <dbReference type="Proteomes" id="UP001500979"/>
    </source>
</evidence>
<feature type="compositionally biased region" description="Low complexity" evidence="1">
    <location>
        <begin position="34"/>
        <end position="44"/>
    </location>
</feature>
<dbReference type="Proteomes" id="UP001500979">
    <property type="component" value="Unassembled WGS sequence"/>
</dbReference>
<proteinExistence type="predicted"/>
<gene>
    <name evidence="2" type="ORF">GCM10010470_04020</name>
</gene>
<comment type="caution">
    <text evidence="2">The sequence shown here is derived from an EMBL/GenBank/DDBJ whole genome shotgun (WGS) entry which is preliminary data.</text>
</comment>
<keyword evidence="3" id="KW-1185">Reference proteome</keyword>
<sequence>MRDQKLAGAAEVVSAGTNIYEFKSGAKLWLDSFEPSELSPPSSDGAARRGGIQRPRHSGGRLALKAAWNSA</sequence>
<name>A0ABN3V2E4_9PSEU</name>